<dbReference type="Proteomes" id="UP001239994">
    <property type="component" value="Unassembled WGS sequence"/>
</dbReference>
<dbReference type="GO" id="GO:0004523">
    <property type="term" value="F:RNA-DNA hybrid ribonuclease activity"/>
    <property type="evidence" value="ECO:0007669"/>
    <property type="project" value="UniProtKB-EC"/>
</dbReference>
<proteinExistence type="inferred from homology"/>
<evidence type="ECO:0000259" key="3">
    <source>
        <dbReference type="PROSITE" id="PS50878"/>
    </source>
</evidence>
<evidence type="ECO:0000313" key="5">
    <source>
        <dbReference type="Proteomes" id="UP001239994"/>
    </source>
</evidence>
<dbReference type="InterPro" id="IPR043128">
    <property type="entry name" value="Rev_trsase/Diguanyl_cyclase"/>
</dbReference>
<dbReference type="PANTHER" id="PTHR24559:SF440">
    <property type="entry name" value="RIBONUCLEASE H"/>
    <property type="match status" value="1"/>
</dbReference>
<keyword evidence="5" id="KW-1185">Reference proteome</keyword>
<dbReference type="SUPFAM" id="SSF56672">
    <property type="entry name" value="DNA/RNA polymerases"/>
    <property type="match status" value="1"/>
</dbReference>
<organism evidence="4 5">
    <name type="scientific">Electrophorus voltai</name>
    <dbReference type="NCBI Taxonomy" id="2609070"/>
    <lineage>
        <taxon>Eukaryota</taxon>
        <taxon>Metazoa</taxon>
        <taxon>Chordata</taxon>
        <taxon>Craniata</taxon>
        <taxon>Vertebrata</taxon>
        <taxon>Euteleostomi</taxon>
        <taxon>Actinopterygii</taxon>
        <taxon>Neopterygii</taxon>
        <taxon>Teleostei</taxon>
        <taxon>Ostariophysi</taxon>
        <taxon>Gymnotiformes</taxon>
        <taxon>Gymnotoidei</taxon>
        <taxon>Gymnotidae</taxon>
        <taxon>Electrophorus</taxon>
    </lineage>
</organism>
<dbReference type="InterPro" id="IPR053134">
    <property type="entry name" value="RNA-dir_DNA_polymerase"/>
</dbReference>
<evidence type="ECO:0000256" key="2">
    <source>
        <dbReference type="ARBA" id="ARBA00012180"/>
    </source>
</evidence>
<dbReference type="AlphaFoldDB" id="A0AAD9DP53"/>
<dbReference type="Gene3D" id="3.30.70.270">
    <property type="match status" value="1"/>
</dbReference>
<dbReference type="InterPro" id="IPR043502">
    <property type="entry name" value="DNA/RNA_pol_sf"/>
</dbReference>
<sequence length="113" mass="13177">MAFITYSGHHKYLVMPFGLMNAPAVFQQYINEVLREALDSYMFVYLDKILIYSQMVDEHVTHVRQVLQLLLKNHLFVKLEKSTFYAQTISFMGFVVSHNVLCMDPAKVRAVEN</sequence>
<name>A0AAD9DP53_9TELE</name>
<comment type="caution">
    <text evidence="4">The sequence shown here is derived from an EMBL/GenBank/DDBJ whole genome shotgun (WGS) entry which is preliminary data.</text>
</comment>
<feature type="domain" description="Reverse transcriptase" evidence="3">
    <location>
        <begin position="1"/>
        <end position="96"/>
    </location>
</feature>
<protein>
    <recommendedName>
        <fullName evidence="2">ribonuclease H</fullName>
        <ecNumber evidence="2">3.1.26.4</ecNumber>
    </recommendedName>
</protein>
<dbReference type="PROSITE" id="PS50878">
    <property type="entry name" value="RT_POL"/>
    <property type="match status" value="1"/>
</dbReference>
<evidence type="ECO:0000256" key="1">
    <source>
        <dbReference type="ARBA" id="ARBA00010879"/>
    </source>
</evidence>
<dbReference type="EMBL" id="JAROKS010000021">
    <property type="protein sequence ID" value="KAK1790005.1"/>
    <property type="molecule type" value="Genomic_DNA"/>
</dbReference>
<dbReference type="CDD" id="cd01647">
    <property type="entry name" value="RT_LTR"/>
    <property type="match status" value="1"/>
</dbReference>
<dbReference type="FunFam" id="3.30.70.270:FF:000003">
    <property type="entry name" value="Transposon Ty3-G Gag-Pol polyprotein"/>
    <property type="match status" value="1"/>
</dbReference>
<accession>A0AAD9DP53</accession>
<dbReference type="EC" id="3.1.26.4" evidence="2"/>
<dbReference type="InterPro" id="IPR000477">
    <property type="entry name" value="RT_dom"/>
</dbReference>
<dbReference type="Pfam" id="PF00078">
    <property type="entry name" value="RVT_1"/>
    <property type="match status" value="1"/>
</dbReference>
<dbReference type="PANTHER" id="PTHR24559">
    <property type="entry name" value="TRANSPOSON TY3-I GAG-POL POLYPROTEIN"/>
    <property type="match status" value="1"/>
</dbReference>
<gene>
    <name evidence="4" type="ORF">P4O66_002321</name>
</gene>
<comment type="similarity">
    <text evidence="1">Belongs to the beta type-B retroviral polymerase family. HERV class-II K(HML-2) pol subfamily.</text>
</comment>
<reference evidence="4" key="1">
    <citation type="submission" date="2023-03" db="EMBL/GenBank/DDBJ databases">
        <title>Electrophorus voltai genome.</title>
        <authorList>
            <person name="Bian C."/>
        </authorList>
    </citation>
    <scope>NUCLEOTIDE SEQUENCE</scope>
    <source>
        <strain evidence="4">CB-2022</strain>
        <tissue evidence="4">Muscle</tissue>
    </source>
</reference>
<evidence type="ECO:0000313" key="4">
    <source>
        <dbReference type="EMBL" id="KAK1790005.1"/>
    </source>
</evidence>